<gene>
    <name evidence="1" type="ORF">BN4901_1005</name>
</gene>
<sequence length="40" mass="4558">MTGVREYSQRTCNVQNDGEMIKSKAFQGMNLYTVSQTMLP</sequence>
<accession>A0ABY0JXV2</accession>
<evidence type="ECO:0008006" key="3">
    <source>
        <dbReference type="Google" id="ProtNLM"/>
    </source>
</evidence>
<evidence type="ECO:0000313" key="1">
    <source>
        <dbReference type="EMBL" id="SCA75135.1"/>
    </source>
</evidence>
<proteinExistence type="predicted"/>
<comment type="caution">
    <text evidence="1">The sequence shown here is derived from an EMBL/GenBank/DDBJ whole genome shotgun (WGS) entry which is preliminary data.</text>
</comment>
<organism evidence="1 2">
    <name type="scientific">Citrobacter europaeus</name>
    <dbReference type="NCBI Taxonomy" id="1914243"/>
    <lineage>
        <taxon>Bacteria</taxon>
        <taxon>Pseudomonadati</taxon>
        <taxon>Pseudomonadota</taxon>
        <taxon>Gammaproteobacteria</taxon>
        <taxon>Enterobacterales</taxon>
        <taxon>Enterobacteriaceae</taxon>
        <taxon>Citrobacter</taxon>
    </lineage>
</organism>
<name>A0ABY0JXV2_9ENTR</name>
<evidence type="ECO:0000313" key="2">
    <source>
        <dbReference type="Proteomes" id="UP000195338"/>
    </source>
</evidence>
<reference evidence="1 2" key="1">
    <citation type="submission" date="2016-04" db="EMBL/GenBank/DDBJ databases">
        <authorList>
            <person name="Mornico D."/>
        </authorList>
    </citation>
    <scope>NUCLEOTIDE SEQUENCE [LARGE SCALE GENOMIC DNA]</scope>
    <source>
        <strain evidence="1 2">A121</strain>
    </source>
</reference>
<protein>
    <recommendedName>
        <fullName evidence="3">Transposase</fullName>
    </recommendedName>
</protein>
<dbReference type="EMBL" id="FLUX01000010">
    <property type="protein sequence ID" value="SCA75135.1"/>
    <property type="molecule type" value="Genomic_DNA"/>
</dbReference>
<dbReference type="Proteomes" id="UP000195338">
    <property type="component" value="Unassembled WGS sequence"/>
</dbReference>
<keyword evidence="2" id="KW-1185">Reference proteome</keyword>